<evidence type="ECO:0000256" key="1">
    <source>
        <dbReference type="ARBA" id="ARBA00004508"/>
    </source>
</evidence>
<evidence type="ECO:0000256" key="6">
    <source>
        <dbReference type="ARBA" id="ARBA00022692"/>
    </source>
</evidence>
<dbReference type="Proteomes" id="UP001187192">
    <property type="component" value="Unassembled WGS sequence"/>
</dbReference>
<evidence type="ECO:0000256" key="5">
    <source>
        <dbReference type="ARBA" id="ARBA00022679"/>
    </source>
</evidence>
<keyword evidence="5" id="KW-0808">Transferase</keyword>
<evidence type="ECO:0000256" key="3">
    <source>
        <dbReference type="ARBA" id="ARBA00022528"/>
    </source>
</evidence>
<evidence type="ECO:0000256" key="8">
    <source>
        <dbReference type="ARBA" id="ARBA00022989"/>
    </source>
</evidence>
<gene>
    <name evidence="11" type="ORF">TIFTF001_023181</name>
</gene>
<feature type="transmembrane region" description="Helical" evidence="10">
    <location>
        <begin position="275"/>
        <end position="295"/>
    </location>
</feature>
<name>A0AA88AUC7_FICCA</name>
<organism evidence="11 12">
    <name type="scientific">Ficus carica</name>
    <name type="common">Common fig</name>
    <dbReference type="NCBI Taxonomy" id="3494"/>
    <lineage>
        <taxon>Eukaryota</taxon>
        <taxon>Viridiplantae</taxon>
        <taxon>Streptophyta</taxon>
        <taxon>Embryophyta</taxon>
        <taxon>Tracheophyta</taxon>
        <taxon>Spermatophyta</taxon>
        <taxon>Magnoliopsida</taxon>
        <taxon>eudicotyledons</taxon>
        <taxon>Gunneridae</taxon>
        <taxon>Pentapetalae</taxon>
        <taxon>rosids</taxon>
        <taxon>fabids</taxon>
        <taxon>Rosales</taxon>
        <taxon>Moraceae</taxon>
        <taxon>Ficeae</taxon>
        <taxon>Ficus</taxon>
    </lineage>
</organism>
<evidence type="ECO:0000256" key="9">
    <source>
        <dbReference type="ARBA" id="ARBA00023136"/>
    </source>
</evidence>
<feature type="transmembrane region" description="Helical" evidence="10">
    <location>
        <begin position="346"/>
        <end position="365"/>
    </location>
</feature>
<accession>A0AA88AUC7</accession>
<dbReference type="PANTHER" id="PTHR43009:SF10">
    <property type="entry name" value="HOMOGENTISATE SOLANESYLTRANSFERASE, CHLOROPLASTIC"/>
    <property type="match status" value="1"/>
</dbReference>
<evidence type="ECO:0000313" key="12">
    <source>
        <dbReference type="Proteomes" id="UP001187192"/>
    </source>
</evidence>
<dbReference type="AlphaFoldDB" id="A0AA88AUC7"/>
<evidence type="ECO:0000313" key="11">
    <source>
        <dbReference type="EMBL" id="GMN54043.1"/>
    </source>
</evidence>
<dbReference type="Gene3D" id="1.10.357.140">
    <property type="entry name" value="UbiA prenyltransferase"/>
    <property type="match status" value="1"/>
</dbReference>
<dbReference type="GO" id="GO:0016765">
    <property type="term" value="F:transferase activity, transferring alkyl or aryl (other than methyl) groups"/>
    <property type="evidence" value="ECO:0007669"/>
    <property type="project" value="InterPro"/>
</dbReference>
<dbReference type="EMBL" id="BTGU01000049">
    <property type="protein sequence ID" value="GMN54043.1"/>
    <property type="molecule type" value="Genomic_DNA"/>
</dbReference>
<dbReference type="InterPro" id="IPR000537">
    <property type="entry name" value="UbiA_prenyltransferase"/>
</dbReference>
<protein>
    <submittedName>
        <fullName evidence="11">Uncharacterized protein</fullName>
    </submittedName>
</protein>
<dbReference type="PANTHER" id="PTHR43009">
    <property type="entry name" value="HOMOGENTISATE SOLANESYLTRANSFERASE, CHLOROPLASTIC"/>
    <property type="match status" value="1"/>
</dbReference>
<evidence type="ECO:0000256" key="7">
    <source>
        <dbReference type="ARBA" id="ARBA00022946"/>
    </source>
</evidence>
<keyword evidence="6 10" id="KW-0812">Transmembrane</keyword>
<keyword evidence="4" id="KW-0934">Plastid</keyword>
<evidence type="ECO:0000256" key="4">
    <source>
        <dbReference type="ARBA" id="ARBA00022640"/>
    </source>
</evidence>
<proteinExistence type="inferred from homology"/>
<dbReference type="GO" id="GO:0031969">
    <property type="term" value="C:chloroplast membrane"/>
    <property type="evidence" value="ECO:0007669"/>
    <property type="project" value="UniProtKB-SubCell"/>
</dbReference>
<evidence type="ECO:0000256" key="10">
    <source>
        <dbReference type="SAM" id="Phobius"/>
    </source>
</evidence>
<evidence type="ECO:0000256" key="2">
    <source>
        <dbReference type="ARBA" id="ARBA00005985"/>
    </source>
</evidence>
<reference evidence="11" key="1">
    <citation type="submission" date="2023-07" db="EMBL/GenBank/DDBJ databases">
        <title>draft genome sequence of fig (Ficus carica).</title>
        <authorList>
            <person name="Takahashi T."/>
            <person name="Nishimura K."/>
        </authorList>
    </citation>
    <scope>NUCLEOTIDE SEQUENCE</scope>
</reference>
<comment type="subcellular location">
    <subcellularLocation>
        <location evidence="1">Plastid</location>
        <location evidence="1">Chloroplast membrane</location>
        <topology evidence="1">Multi-pass membrane protein</topology>
    </subcellularLocation>
</comment>
<keyword evidence="12" id="KW-1185">Reference proteome</keyword>
<sequence>MELAISHSSLRVPIIIPRLSSKAPSYKNRVIPIKPITKSINKLSSNFPSKSFTNNNLILPVGLYGENKFSNSLLYGQDRCDTVRVCAQVDSGDSHSTLTEVLRFGSACYKFARVYVIIPMIVSTICLFARVFLENPSLFQVSLLFKAFPGLIAVVFADAYHNGINEIYDADIDRINKPYLPIPSGELSLKQAWFLVIFFVVAGLLILLWMKANLITTSIYGLGLLLATMYSVPPFRLKQYSLATSLVNSVMAGILHNVGILYATRASLGLPFQWSPPYIFIIAFVTMFFLVITNIKDLTDVEGDMKHNIRTFTAVYGPRKITLFCTGILLLNYIAPMVVALCKPQIFNPLVMVPAHTILSLWLLFEVKKLDKANYAMEESDNFFQLLWKLFGLEYLLFLFI</sequence>
<feature type="transmembrane region" description="Helical" evidence="10">
    <location>
        <begin position="112"/>
        <end position="132"/>
    </location>
</feature>
<feature type="transmembrane region" description="Helical" evidence="10">
    <location>
        <begin position="240"/>
        <end position="263"/>
    </location>
</feature>
<comment type="similarity">
    <text evidence="2">Belongs to the UbiA prenyltransferase family.</text>
</comment>
<keyword evidence="7" id="KW-0809">Transit peptide</keyword>
<comment type="caution">
    <text evidence="11">The sequence shown here is derived from an EMBL/GenBank/DDBJ whole genome shotgun (WGS) entry which is preliminary data.</text>
</comment>
<keyword evidence="9 10" id="KW-0472">Membrane</keyword>
<feature type="transmembrane region" description="Helical" evidence="10">
    <location>
        <begin position="138"/>
        <end position="157"/>
    </location>
</feature>
<dbReference type="Pfam" id="PF01040">
    <property type="entry name" value="UbiA"/>
    <property type="match status" value="1"/>
</dbReference>
<feature type="transmembrane region" description="Helical" evidence="10">
    <location>
        <begin position="215"/>
        <end position="233"/>
    </location>
</feature>
<feature type="transmembrane region" description="Helical" evidence="10">
    <location>
        <begin position="321"/>
        <end position="340"/>
    </location>
</feature>
<keyword evidence="3" id="KW-0150">Chloroplast</keyword>
<dbReference type="InterPro" id="IPR044878">
    <property type="entry name" value="UbiA_sf"/>
</dbReference>
<feature type="transmembrane region" description="Helical" evidence="10">
    <location>
        <begin position="192"/>
        <end position="209"/>
    </location>
</feature>
<keyword evidence="8 10" id="KW-1133">Transmembrane helix</keyword>